<dbReference type="AlphaFoldDB" id="A0A9P6GXN3"/>
<name>A0A9P6GXN3_9MICR</name>
<accession>A0A9P6GXN3</accession>
<evidence type="ECO:0000313" key="3">
    <source>
        <dbReference type="Proteomes" id="UP000740883"/>
    </source>
</evidence>
<dbReference type="Pfam" id="PF00307">
    <property type="entry name" value="CH"/>
    <property type="match status" value="1"/>
</dbReference>
<evidence type="ECO:0000259" key="1">
    <source>
        <dbReference type="PROSITE" id="PS50021"/>
    </source>
</evidence>
<dbReference type="EMBL" id="SBJO01000200">
    <property type="protein sequence ID" value="KAF9762198.1"/>
    <property type="molecule type" value="Genomic_DNA"/>
</dbReference>
<sequence>MQENSYQEVITWISTVLEEDFKDMSFSDILKDGTVLCRLLNKVAGYDIRYKQSKQNFVQRENICAFINGLKKLGLNEYELFQTVDLYEEKNLKQVAITLYALSRQLQKEKIYSGPFIGPPLAKQNKITFSKEVLDKGAYGFNLQYGYDPNYDKILEEEKMKKNKEEGENHLNN</sequence>
<organism evidence="2 3">
    <name type="scientific">Nosema granulosis</name>
    <dbReference type="NCBI Taxonomy" id="83296"/>
    <lineage>
        <taxon>Eukaryota</taxon>
        <taxon>Fungi</taxon>
        <taxon>Fungi incertae sedis</taxon>
        <taxon>Microsporidia</taxon>
        <taxon>Nosematidae</taxon>
        <taxon>Nosema</taxon>
    </lineage>
</organism>
<dbReference type="PROSITE" id="PS50021">
    <property type="entry name" value="CH"/>
    <property type="match status" value="1"/>
</dbReference>
<reference evidence="2 3" key="1">
    <citation type="journal article" date="2020" name="Genome Biol. Evol.">
        <title>Comparative genomics of strictly vertically transmitted, feminizing microsporidia endosymbionts of amphipod crustaceans.</title>
        <authorList>
            <person name="Cormier A."/>
            <person name="Chebbi M.A."/>
            <person name="Giraud I."/>
            <person name="Wattier R."/>
            <person name="Teixeira M."/>
            <person name="Gilbert C."/>
            <person name="Rigaud T."/>
            <person name="Cordaux R."/>
        </authorList>
    </citation>
    <scope>NUCLEOTIDE SEQUENCE [LARGE SCALE GENOMIC DNA]</scope>
    <source>
        <strain evidence="2 3">Ou3-Ou53</strain>
    </source>
</reference>
<gene>
    <name evidence="2" type="primary">MYPH</name>
    <name evidence="2" type="ORF">NGRA_2170</name>
</gene>
<keyword evidence="3" id="KW-1185">Reference proteome</keyword>
<dbReference type="Gene3D" id="1.10.418.10">
    <property type="entry name" value="Calponin-like domain"/>
    <property type="match status" value="1"/>
</dbReference>
<dbReference type="GO" id="GO:0015629">
    <property type="term" value="C:actin cytoskeleton"/>
    <property type="evidence" value="ECO:0007669"/>
    <property type="project" value="TreeGrafter"/>
</dbReference>
<dbReference type="GO" id="GO:0051015">
    <property type="term" value="F:actin filament binding"/>
    <property type="evidence" value="ECO:0007669"/>
    <property type="project" value="TreeGrafter"/>
</dbReference>
<feature type="domain" description="Calponin-homology (CH)" evidence="1">
    <location>
        <begin position="3"/>
        <end position="107"/>
    </location>
</feature>
<dbReference type="InterPro" id="IPR003096">
    <property type="entry name" value="SM22_calponin"/>
</dbReference>
<proteinExistence type="predicted"/>
<dbReference type="Proteomes" id="UP000740883">
    <property type="component" value="Unassembled WGS sequence"/>
</dbReference>
<dbReference type="GO" id="GO:0007015">
    <property type="term" value="P:actin filament organization"/>
    <property type="evidence" value="ECO:0007669"/>
    <property type="project" value="TreeGrafter"/>
</dbReference>
<dbReference type="SMART" id="SM00033">
    <property type="entry name" value="CH"/>
    <property type="match status" value="1"/>
</dbReference>
<dbReference type="OrthoDB" id="21595at2759"/>
<dbReference type="PANTHER" id="PTHR47385">
    <property type="entry name" value="CALPONIN"/>
    <property type="match status" value="1"/>
</dbReference>
<comment type="caution">
    <text evidence="2">The sequence shown here is derived from an EMBL/GenBank/DDBJ whole genome shotgun (WGS) entry which is preliminary data.</text>
</comment>
<dbReference type="PRINTS" id="PR00888">
    <property type="entry name" value="SM22CALPONIN"/>
</dbReference>
<evidence type="ECO:0000313" key="2">
    <source>
        <dbReference type="EMBL" id="KAF9762198.1"/>
    </source>
</evidence>
<dbReference type="InterPro" id="IPR050606">
    <property type="entry name" value="Calponin-like"/>
</dbReference>
<dbReference type="SUPFAM" id="SSF47576">
    <property type="entry name" value="Calponin-homology domain, CH-domain"/>
    <property type="match status" value="1"/>
</dbReference>
<protein>
    <submittedName>
        <fullName evidence="2">Myophilin</fullName>
    </submittedName>
</protein>
<dbReference type="InterPro" id="IPR036872">
    <property type="entry name" value="CH_dom_sf"/>
</dbReference>
<dbReference type="PANTHER" id="PTHR47385:SF14">
    <property type="entry name" value="TRANSGELIN"/>
    <property type="match status" value="1"/>
</dbReference>
<dbReference type="InterPro" id="IPR001715">
    <property type="entry name" value="CH_dom"/>
</dbReference>